<sequence length="114" mass="12313">MTHLPQTVQSWGKPGFEQAFKREIEALDAAELPLQQGLARSSHVADQPFHAMLIDAREAPGVLCIKAGIFYGGTIAGCSCADDPTPIDVQTEYCVLQLDIDRTSGEARVALLDD</sequence>
<dbReference type="AlphaFoldDB" id="Q3SJL0"/>
<dbReference type="Proteomes" id="UP000008291">
    <property type="component" value="Chromosome"/>
</dbReference>
<gene>
    <name evidence="1" type="ordered locus">Tbd_1194</name>
</gene>
<dbReference type="STRING" id="292415.Tbd_1194"/>
<evidence type="ECO:0000313" key="1">
    <source>
        <dbReference type="EMBL" id="AAZ97147.1"/>
    </source>
</evidence>
<protein>
    <submittedName>
        <fullName evidence="1">Uncharacterized protein</fullName>
    </submittedName>
</protein>
<dbReference type="HOGENOM" id="CLU_2119871_0_0_4"/>
<accession>Q3SJL0</accession>
<organism evidence="1 2">
    <name type="scientific">Thiobacillus denitrificans (strain ATCC 25259 / T1)</name>
    <dbReference type="NCBI Taxonomy" id="292415"/>
    <lineage>
        <taxon>Bacteria</taxon>
        <taxon>Pseudomonadati</taxon>
        <taxon>Pseudomonadota</taxon>
        <taxon>Betaproteobacteria</taxon>
        <taxon>Nitrosomonadales</taxon>
        <taxon>Thiobacillaceae</taxon>
        <taxon>Thiobacillus</taxon>
    </lineage>
</organism>
<dbReference type="EMBL" id="CP000116">
    <property type="protein sequence ID" value="AAZ97147.1"/>
    <property type="molecule type" value="Genomic_DNA"/>
</dbReference>
<dbReference type="OrthoDB" id="9800518at2"/>
<name>Q3SJL0_THIDA</name>
<dbReference type="eggNOG" id="ENOG503328Z">
    <property type="taxonomic scope" value="Bacteria"/>
</dbReference>
<proteinExistence type="predicted"/>
<dbReference type="RefSeq" id="WP_011311706.1">
    <property type="nucleotide sequence ID" value="NC_007404.1"/>
</dbReference>
<keyword evidence="2" id="KW-1185">Reference proteome</keyword>
<evidence type="ECO:0000313" key="2">
    <source>
        <dbReference type="Proteomes" id="UP000008291"/>
    </source>
</evidence>
<dbReference type="KEGG" id="tbd:Tbd_1194"/>
<reference evidence="1 2" key="1">
    <citation type="journal article" date="2006" name="J. Bacteriol.">
        <title>The genome sequence of the obligately chemolithoautotrophic, facultatively anaerobic bacterium Thiobacillus denitrificans.</title>
        <authorList>
            <person name="Beller H.R."/>
            <person name="Chain P.S."/>
            <person name="Letain T.E."/>
            <person name="Chakicherla A."/>
            <person name="Larimer F.W."/>
            <person name="Richardson P.M."/>
            <person name="Coleman M.A."/>
            <person name="Wood A.P."/>
            <person name="Kelly D.P."/>
        </authorList>
    </citation>
    <scope>NUCLEOTIDE SEQUENCE [LARGE SCALE GENOMIC DNA]</scope>
    <source>
        <strain evidence="1 2">ATCC 25259</strain>
    </source>
</reference>